<feature type="transmembrane region" description="Helical" evidence="9">
    <location>
        <begin position="213"/>
        <end position="231"/>
    </location>
</feature>
<evidence type="ECO:0000313" key="13">
    <source>
        <dbReference type="Proteomes" id="UP000295649"/>
    </source>
</evidence>
<evidence type="ECO:0000256" key="4">
    <source>
        <dbReference type="ARBA" id="ARBA00022723"/>
    </source>
</evidence>
<dbReference type="PROSITE" id="PS51007">
    <property type="entry name" value="CYTC"/>
    <property type="match status" value="1"/>
</dbReference>
<evidence type="ECO:0000256" key="5">
    <source>
        <dbReference type="ARBA" id="ARBA00022989"/>
    </source>
</evidence>
<evidence type="ECO:0000256" key="2">
    <source>
        <dbReference type="ARBA" id="ARBA00022617"/>
    </source>
</evidence>
<organism evidence="12 13">
    <name type="scientific">Methylomonas methanica</name>
    <dbReference type="NCBI Taxonomy" id="421"/>
    <lineage>
        <taxon>Bacteria</taxon>
        <taxon>Pseudomonadati</taxon>
        <taxon>Pseudomonadota</taxon>
        <taxon>Gammaproteobacteria</taxon>
        <taxon>Methylococcales</taxon>
        <taxon>Methylococcaceae</taxon>
        <taxon>Methylomonas</taxon>
    </lineage>
</organism>
<dbReference type="EMBL" id="SMCN01000001">
    <property type="protein sequence ID" value="TCV88320.1"/>
    <property type="molecule type" value="Genomic_DNA"/>
</dbReference>
<feature type="domain" description="Cytochrome c" evidence="11">
    <location>
        <begin position="35"/>
        <end position="199"/>
    </location>
</feature>
<evidence type="ECO:0000256" key="9">
    <source>
        <dbReference type="SAM" id="Phobius"/>
    </source>
</evidence>
<accession>A0ABY2CSC1</accession>
<evidence type="ECO:0000256" key="1">
    <source>
        <dbReference type="ARBA" id="ARBA00004370"/>
    </source>
</evidence>
<evidence type="ECO:0000256" key="7">
    <source>
        <dbReference type="ARBA" id="ARBA00023136"/>
    </source>
</evidence>
<sequence length="246" mass="27613">MKKILYTLLFLLPFNVLASGGVKLDSADIDLSDTMAMERGAKYYVTYCLGCHSAKHIRYKRIAIDLKLDEAEVLKVVAPFGAGIYDQMHSAMNAHDAEKWFGTTPPDLSLIARSRGADWLYTYLRSFYAEPGKAPLGVNNVVFPDVGMPNVFWQLQGTQSAITQKIDGHDVITGLKLDQPGQMSPKEFDKMVNDLVNFLVYVGEPVQLERQQMGKYVLFFILMFIALAYLLKKSTGKTYTNYNLSA</sequence>
<dbReference type="Proteomes" id="UP000295649">
    <property type="component" value="Unassembled WGS sequence"/>
</dbReference>
<dbReference type="Pfam" id="PF02167">
    <property type="entry name" value="Cytochrom_C1"/>
    <property type="match status" value="1"/>
</dbReference>
<keyword evidence="2 8" id="KW-0349">Heme</keyword>
<feature type="signal peptide" evidence="10">
    <location>
        <begin position="1"/>
        <end position="18"/>
    </location>
</feature>
<proteinExistence type="predicted"/>
<evidence type="ECO:0000313" key="12">
    <source>
        <dbReference type="EMBL" id="TCV88320.1"/>
    </source>
</evidence>
<reference evidence="12 13" key="1">
    <citation type="submission" date="2019-03" db="EMBL/GenBank/DDBJ databases">
        <title>Systems level insights into methane cycling in arid and semi-arid ecosystems.</title>
        <authorList>
            <person name="Kalyuzhnaya M."/>
        </authorList>
    </citation>
    <scope>NUCLEOTIDE SEQUENCE [LARGE SCALE GENOMIC DNA]</scope>
    <source>
        <strain evidence="12 13">S-1</strain>
    </source>
</reference>
<evidence type="ECO:0000256" key="6">
    <source>
        <dbReference type="ARBA" id="ARBA00023004"/>
    </source>
</evidence>
<dbReference type="PANTHER" id="PTHR10266:SF3">
    <property type="entry name" value="CYTOCHROME C1, HEME PROTEIN, MITOCHONDRIAL"/>
    <property type="match status" value="1"/>
</dbReference>
<comment type="subcellular location">
    <subcellularLocation>
        <location evidence="1">Membrane</location>
    </subcellularLocation>
</comment>
<keyword evidence="5 9" id="KW-1133">Transmembrane helix</keyword>
<name>A0ABY2CSC1_METMH</name>
<dbReference type="RefSeq" id="WP_335339164.1">
    <property type="nucleotide sequence ID" value="NZ_LUUF01000073.1"/>
</dbReference>
<evidence type="ECO:0000256" key="10">
    <source>
        <dbReference type="SAM" id="SignalP"/>
    </source>
</evidence>
<keyword evidence="4 8" id="KW-0479">Metal-binding</keyword>
<evidence type="ECO:0000256" key="8">
    <source>
        <dbReference type="PROSITE-ProRule" id="PRU00433"/>
    </source>
</evidence>
<dbReference type="InterPro" id="IPR002326">
    <property type="entry name" value="Cyt_c1"/>
</dbReference>
<keyword evidence="6 8" id="KW-0408">Iron</keyword>
<keyword evidence="3 9" id="KW-0812">Transmembrane</keyword>
<dbReference type="Gene3D" id="1.10.760.10">
    <property type="entry name" value="Cytochrome c-like domain"/>
    <property type="match status" value="1"/>
</dbReference>
<dbReference type="InterPro" id="IPR036909">
    <property type="entry name" value="Cyt_c-like_dom_sf"/>
</dbReference>
<gene>
    <name evidence="12" type="ORF">EDE11_101107</name>
</gene>
<feature type="chain" id="PRO_5045895980" evidence="10">
    <location>
        <begin position="19"/>
        <end position="246"/>
    </location>
</feature>
<keyword evidence="13" id="KW-1185">Reference proteome</keyword>
<evidence type="ECO:0000259" key="11">
    <source>
        <dbReference type="PROSITE" id="PS51007"/>
    </source>
</evidence>
<protein>
    <submittedName>
        <fullName evidence="12">Ubiquinol-cytochrome c reductase cytochrome c1 subunit</fullName>
    </submittedName>
</protein>
<keyword evidence="7 9" id="KW-0472">Membrane</keyword>
<evidence type="ECO:0000256" key="3">
    <source>
        <dbReference type="ARBA" id="ARBA00022692"/>
    </source>
</evidence>
<dbReference type="SUPFAM" id="SSF46626">
    <property type="entry name" value="Cytochrome c"/>
    <property type="match status" value="1"/>
</dbReference>
<keyword evidence="10" id="KW-0732">Signal</keyword>
<dbReference type="PANTHER" id="PTHR10266">
    <property type="entry name" value="CYTOCHROME C1"/>
    <property type="match status" value="1"/>
</dbReference>
<dbReference type="InterPro" id="IPR009056">
    <property type="entry name" value="Cyt_c-like_dom"/>
</dbReference>
<comment type="caution">
    <text evidence="12">The sequence shown here is derived from an EMBL/GenBank/DDBJ whole genome shotgun (WGS) entry which is preliminary data.</text>
</comment>